<dbReference type="InterPro" id="IPR023188">
    <property type="entry name" value="DPS_DNA-bd_CS"/>
</dbReference>
<dbReference type="InterPro" id="IPR008331">
    <property type="entry name" value="Ferritin_DPS_dom"/>
</dbReference>
<dbReference type="Proteomes" id="UP001304671">
    <property type="component" value="Unassembled WGS sequence"/>
</dbReference>
<dbReference type="Gene3D" id="1.20.1260.10">
    <property type="match status" value="1"/>
</dbReference>
<organism evidence="4 5">
    <name type="scientific">Arcicella aquatica</name>
    <dbReference type="NCBI Taxonomy" id="217141"/>
    <lineage>
        <taxon>Bacteria</taxon>
        <taxon>Pseudomonadati</taxon>
        <taxon>Bacteroidota</taxon>
        <taxon>Cytophagia</taxon>
        <taxon>Cytophagales</taxon>
        <taxon>Flectobacillaceae</taxon>
        <taxon>Arcicella</taxon>
    </lineage>
</organism>
<dbReference type="RefSeq" id="WP_323250621.1">
    <property type="nucleotide sequence ID" value="NZ_JAYFUL010000025.1"/>
</dbReference>
<dbReference type="SUPFAM" id="SSF47240">
    <property type="entry name" value="Ferritin-like"/>
    <property type="match status" value="1"/>
</dbReference>
<comment type="caution">
    <text evidence="4">The sequence shown here is derived from an EMBL/GenBank/DDBJ whole genome shotgun (WGS) entry which is preliminary data.</text>
</comment>
<evidence type="ECO:0000259" key="3">
    <source>
        <dbReference type="Pfam" id="PF00210"/>
    </source>
</evidence>
<dbReference type="PROSITE" id="PS00819">
    <property type="entry name" value="DPS_2"/>
    <property type="match status" value="1"/>
</dbReference>
<evidence type="ECO:0000313" key="5">
    <source>
        <dbReference type="Proteomes" id="UP001304671"/>
    </source>
</evidence>
<evidence type="ECO:0000313" key="4">
    <source>
        <dbReference type="EMBL" id="MEA5259112.1"/>
    </source>
</evidence>
<dbReference type="InterPro" id="IPR012347">
    <property type="entry name" value="Ferritin-like"/>
</dbReference>
<dbReference type="PANTHER" id="PTHR42932">
    <property type="entry name" value="GENERAL STRESS PROTEIN 20U"/>
    <property type="match status" value="1"/>
</dbReference>
<dbReference type="PRINTS" id="PR01346">
    <property type="entry name" value="HELNAPAPROT"/>
</dbReference>
<proteinExistence type="inferred from homology"/>
<dbReference type="InterPro" id="IPR002177">
    <property type="entry name" value="DPS_DNA-bd"/>
</dbReference>
<feature type="domain" description="Ferritin/DPS" evidence="3">
    <location>
        <begin position="18"/>
        <end position="156"/>
    </location>
</feature>
<comment type="similarity">
    <text evidence="1 2">Belongs to the Dps family.</text>
</comment>
<reference evidence="4 5" key="1">
    <citation type="submission" date="2023-12" db="EMBL/GenBank/DDBJ databases">
        <title>Novel species of the genus Arcicella isolated from rivers.</title>
        <authorList>
            <person name="Lu H."/>
        </authorList>
    </citation>
    <scope>NUCLEOTIDE SEQUENCE [LARGE SCALE GENOMIC DNA]</scope>
    <source>
        <strain evidence="4 5">LMG 21963</strain>
    </source>
</reference>
<dbReference type="PIRSF" id="PIRSF005900">
    <property type="entry name" value="Dps"/>
    <property type="match status" value="1"/>
</dbReference>
<accession>A0ABU5QPU6</accession>
<dbReference type="CDD" id="cd01043">
    <property type="entry name" value="DPS"/>
    <property type="match status" value="1"/>
</dbReference>
<gene>
    <name evidence="4" type="ORF">VB264_15050</name>
</gene>
<sequence>MTPNIGISIESLLKTSTLLNTLLADEYVLYTKTRNYHWNVTGPNFIEYHTFFEDLYGFVDEQIDAIAERIRTLGHFPLASLHEFLAVTRLLETKHQQSAALEMLQELLSDHETIIRVLRQDIKTTADELGDAATSDFLTGLMAEHEKIAWKIRAYLS</sequence>
<dbReference type="Pfam" id="PF00210">
    <property type="entry name" value="Ferritin"/>
    <property type="match status" value="1"/>
</dbReference>
<dbReference type="PANTHER" id="PTHR42932:SF3">
    <property type="entry name" value="DNA PROTECTION DURING STARVATION PROTEIN"/>
    <property type="match status" value="1"/>
</dbReference>
<evidence type="ECO:0000256" key="2">
    <source>
        <dbReference type="RuleBase" id="RU003875"/>
    </source>
</evidence>
<evidence type="ECO:0000256" key="1">
    <source>
        <dbReference type="ARBA" id="ARBA00009497"/>
    </source>
</evidence>
<protein>
    <submittedName>
        <fullName evidence="4">DNA starvation/stationary phase protection protein</fullName>
    </submittedName>
</protein>
<dbReference type="InterPro" id="IPR009078">
    <property type="entry name" value="Ferritin-like_SF"/>
</dbReference>
<dbReference type="EMBL" id="JAYFUL010000025">
    <property type="protein sequence ID" value="MEA5259112.1"/>
    <property type="molecule type" value="Genomic_DNA"/>
</dbReference>
<keyword evidence="5" id="KW-1185">Reference proteome</keyword>
<name>A0ABU5QPU6_9BACT</name>